<dbReference type="GO" id="GO:0070403">
    <property type="term" value="F:NAD+ binding"/>
    <property type="evidence" value="ECO:0007669"/>
    <property type="project" value="InterPro"/>
</dbReference>
<dbReference type="InterPro" id="IPR029045">
    <property type="entry name" value="ClpP/crotonase-like_dom_sf"/>
</dbReference>
<proteinExistence type="inferred from homology"/>
<dbReference type="InterPro" id="IPR008927">
    <property type="entry name" value="6-PGluconate_DH-like_C_sf"/>
</dbReference>
<name>A0A9X0EEZ7_9PSED</name>
<evidence type="ECO:0000256" key="6">
    <source>
        <dbReference type="ARBA" id="ARBA00023027"/>
    </source>
</evidence>
<comment type="caution">
    <text evidence="13">The sequence shown here is derived from an EMBL/GenBank/DDBJ whole genome shotgun (WGS) entry which is preliminary data.</text>
</comment>
<dbReference type="GO" id="GO:0016509">
    <property type="term" value="F:long-chain (3S)-3-hydroxyacyl-CoA dehydrogenase (NAD+) activity"/>
    <property type="evidence" value="ECO:0007669"/>
    <property type="project" value="TreeGrafter"/>
</dbReference>
<dbReference type="Pfam" id="PF02737">
    <property type="entry name" value="3HCDH_N"/>
    <property type="match status" value="1"/>
</dbReference>
<sequence>MTDAIRYETGADQIVTLTLDMPGQQANTMNAAYRQAMADILERLQADKAFIAGVIIRSAKKTFFAGGDLNELGQVDASRAAGFYQMTMGIKAQLRQLETLGKPVVAAIEGAALGGGLELCLACHHRIALKGSHVRLGLPEVTLGLLPGGGGTVRLVRMLGLEKALPLLMEGRALSAELALETGVIDQIASDADDLLAKARAWIVANPAPLKAWDQPGFELPGGTPANPKVAQMLAIAPAILRSKTQGCYPAPEKILAAAVEGAQVDFHTAEKIEARYFTELAIGPIAKNMIGSWFQLNQVKAIEGRPKAPPVFHMRKVGILGAGQMGGGIAYVTAMAGVNVILKDLNLAAAQKGKDHSVRLLDRQVAAGRLTEAQRDAVLARIKPTGRDSDLEGCDLIIEAVAEDRELKAQVSAAAEQVVVPNAVIASTTSTLPITGLASAISRQERFVGLHFFNPVEKMRLVEIVKGARTNDMTLARAFDFVRQVGKTALLVNDTRSFFTSRVFTAFADEGIAMVGEGVSAPMIETEARKAGMPAGPLAMSDAVSLRLMSDIRQQTRKDLAGQGADIEVRAHPADAVIEQLLSEHGRTGKAGGGGFYDYPDAAPRHLWPPLKLRFEKPEAHISGQDIRDRLLFIQALETVRCLEEGVVRSTADANIGSMLGVGFPAWSGGALQFINQYGLKAFITRARALAERYGERFQPPALLLEKAEEGARF</sequence>
<evidence type="ECO:0000256" key="9">
    <source>
        <dbReference type="ARBA" id="ARBA00023268"/>
    </source>
</evidence>
<evidence type="ECO:0000256" key="2">
    <source>
        <dbReference type="ARBA" id="ARBA00007005"/>
    </source>
</evidence>
<evidence type="ECO:0000313" key="14">
    <source>
        <dbReference type="Proteomes" id="UP000029719"/>
    </source>
</evidence>
<dbReference type="RefSeq" id="WP_037009096.1">
    <property type="nucleotide sequence ID" value="NZ_JRMB01000001.1"/>
</dbReference>
<dbReference type="Gene3D" id="3.40.50.720">
    <property type="entry name" value="NAD(P)-binding Rossmann-like Domain"/>
    <property type="match status" value="1"/>
</dbReference>
<dbReference type="AlphaFoldDB" id="A0A9X0EEZ7"/>
<reference evidence="13 14" key="1">
    <citation type="submission" date="2014-09" db="EMBL/GenBank/DDBJ databases">
        <title>Genome sequence of Pseudomonas lutea strain DSM 17257T.</title>
        <authorList>
            <person name="Kwak Y."/>
            <person name="Shin J.-H."/>
        </authorList>
    </citation>
    <scope>NUCLEOTIDE SEQUENCE [LARGE SCALE GENOMIC DNA]</scope>
    <source>
        <strain evidence="13 14">DSM 17257</strain>
    </source>
</reference>
<keyword evidence="4" id="KW-0442">Lipid degradation</keyword>
<dbReference type="FunFam" id="3.40.50.720:FF:000009">
    <property type="entry name" value="Fatty oxidation complex, alpha subunit"/>
    <property type="match status" value="1"/>
</dbReference>
<evidence type="ECO:0000256" key="8">
    <source>
        <dbReference type="ARBA" id="ARBA00023239"/>
    </source>
</evidence>
<dbReference type="PANTHER" id="PTHR43612">
    <property type="entry name" value="TRIFUNCTIONAL ENZYME SUBUNIT ALPHA"/>
    <property type="match status" value="1"/>
</dbReference>
<dbReference type="GO" id="GO:0004300">
    <property type="term" value="F:enoyl-CoA hydratase activity"/>
    <property type="evidence" value="ECO:0007669"/>
    <property type="project" value="TreeGrafter"/>
</dbReference>
<keyword evidence="9" id="KW-0511">Multifunctional enzyme</keyword>
<evidence type="ECO:0000256" key="7">
    <source>
        <dbReference type="ARBA" id="ARBA00023098"/>
    </source>
</evidence>
<evidence type="ECO:0000259" key="12">
    <source>
        <dbReference type="Pfam" id="PF02737"/>
    </source>
</evidence>
<dbReference type="InterPro" id="IPR036291">
    <property type="entry name" value="NAD(P)-bd_dom_sf"/>
</dbReference>
<evidence type="ECO:0000313" key="13">
    <source>
        <dbReference type="EMBL" id="KGF64568.1"/>
    </source>
</evidence>
<dbReference type="Gene3D" id="3.90.226.10">
    <property type="entry name" value="2-enoyl-CoA Hydratase, Chain A, domain 1"/>
    <property type="match status" value="1"/>
</dbReference>
<dbReference type="Pfam" id="PF00725">
    <property type="entry name" value="3HCDH"/>
    <property type="match status" value="1"/>
</dbReference>
<evidence type="ECO:0000256" key="4">
    <source>
        <dbReference type="ARBA" id="ARBA00022963"/>
    </source>
</evidence>
<comment type="catalytic activity">
    <reaction evidence="10">
        <text>a (3S)-3-hydroxyacyl-CoA + NAD(+) = a 3-oxoacyl-CoA + NADH + H(+)</text>
        <dbReference type="Rhea" id="RHEA:22432"/>
        <dbReference type="ChEBI" id="CHEBI:15378"/>
        <dbReference type="ChEBI" id="CHEBI:57318"/>
        <dbReference type="ChEBI" id="CHEBI:57540"/>
        <dbReference type="ChEBI" id="CHEBI:57945"/>
        <dbReference type="ChEBI" id="CHEBI:90726"/>
        <dbReference type="EC" id="1.1.1.35"/>
    </reaction>
</comment>
<dbReference type="SUPFAM" id="SSF51735">
    <property type="entry name" value="NAD(P)-binding Rossmann-fold domains"/>
    <property type="match status" value="1"/>
</dbReference>
<evidence type="ECO:0000256" key="3">
    <source>
        <dbReference type="ARBA" id="ARBA00022832"/>
    </source>
</evidence>
<feature type="domain" description="3-hydroxyacyl-CoA dehydrogenase NAD binding" evidence="12">
    <location>
        <begin position="317"/>
        <end position="496"/>
    </location>
</feature>
<dbReference type="Proteomes" id="UP000029719">
    <property type="component" value="Unassembled WGS sequence"/>
</dbReference>
<dbReference type="FunFam" id="1.10.1040.50:FF:000005">
    <property type="entry name" value="Probable 3-hydroxyacyl-CoA dehydrogenase"/>
    <property type="match status" value="1"/>
</dbReference>
<dbReference type="PANTHER" id="PTHR43612:SF3">
    <property type="entry name" value="TRIFUNCTIONAL ENZYME SUBUNIT ALPHA, MITOCHONDRIAL"/>
    <property type="match status" value="1"/>
</dbReference>
<evidence type="ECO:0000259" key="11">
    <source>
        <dbReference type="Pfam" id="PF00725"/>
    </source>
</evidence>
<protein>
    <submittedName>
        <fullName evidence="13">3-hydroxyacyl-CoA dehydrogenase</fullName>
    </submittedName>
</protein>
<feature type="domain" description="3-hydroxyacyl-CoA dehydrogenase C-terminal" evidence="11">
    <location>
        <begin position="499"/>
        <end position="600"/>
    </location>
</feature>
<keyword evidence="3" id="KW-0276">Fatty acid metabolism</keyword>
<dbReference type="Gene3D" id="1.10.1040.50">
    <property type="match status" value="1"/>
</dbReference>
<dbReference type="GO" id="GO:0006635">
    <property type="term" value="P:fatty acid beta-oxidation"/>
    <property type="evidence" value="ECO:0007669"/>
    <property type="project" value="TreeGrafter"/>
</dbReference>
<keyword evidence="7" id="KW-0443">Lipid metabolism</keyword>
<keyword evidence="6" id="KW-0520">NAD</keyword>
<evidence type="ECO:0000256" key="1">
    <source>
        <dbReference type="ARBA" id="ARBA00005005"/>
    </source>
</evidence>
<comment type="pathway">
    <text evidence="1">Lipid metabolism; fatty acid beta-oxidation.</text>
</comment>
<accession>A0A9X0EEZ7</accession>
<comment type="similarity">
    <text evidence="2">In the central section; belongs to the 3-hydroxyacyl-CoA dehydrogenase family.</text>
</comment>
<dbReference type="InterPro" id="IPR006108">
    <property type="entry name" value="3HC_DH_C"/>
</dbReference>
<evidence type="ECO:0000256" key="10">
    <source>
        <dbReference type="ARBA" id="ARBA00049556"/>
    </source>
</evidence>
<dbReference type="Pfam" id="PF00378">
    <property type="entry name" value="ECH_1"/>
    <property type="match status" value="1"/>
</dbReference>
<dbReference type="InterPro" id="IPR006176">
    <property type="entry name" value="3-OHacyl-CoA_DH_NAD-bd"/>
</dbReference>
<dbReference type="EMBL" id="JRMB01000001">
    <property type="protein sequence ID" value="KGF64568.1"/>
    <property type="molecule type" value="Genomic_DNA"/>
</dbReference>
<dbReference type="InterPro" id="IPR050136">
    <property type="entry name" value="FA_oxidation_alpha_subunit"/>
</dbReference>
<dbReference type="OrthoDB" id="5389341at2"/>
<keyword evidence="8" id="KW-0456">Lyase</keyword>
<keyword evidence="5" id="KW-0560">Oxidoreductase</keyword>
<dbReference type="CDD" id="cd06558">
    <property type="entry name" value="crotonase-like"/>
    <property type="match status" value="1"/>
</dbReference>
<gene>
    <name evidence="13" type="ORF">LT42_00850</name>
</gene>
<dbReference type="SUPFAM" id="SSF48179">
    <property type="entry name" value="6-phosphogluconate dehydrogenase C-terminal domain-like"/>
    <property type="match status" value="2"/>
</dbReference>
<evidence type="ECO:0000256" key="5">
    <source>
        <dbReference type="ARBA" id="ARBA00023002"/>
    </source>
</evidence>
<organism evidence="13 14">
    <name type="scientific">Pseudomonas lutea</name>
    <dbReference type="NCBI Taxonomy" id="243924"/>
    <lineage>
        <taxon>Bacteria</taxon>
        <taxon>Pseudomonadati</taxon>
        <taxon>Pseudomonadota</taxon>
        <taxon>Gammaproteobacteria</taxon>
        <taxon>Pseudomonadales</taxon>
        <taxon>Pseudomonadaceae</taxon>
        <taxon>Pseudomonas</taxon>
    </lineage>
</organism>
<dbReference type="InterPro" id="IPR001753">
    <property type="entry name" value="Enoyl-CoA_hydra/iso"/>
</dbReference>
<dbReference type="SUPFAM" id="SSF52096">
    <property type="entry name" value="ClpP/crotonase"/>
    <property type="match status" value="1"/>
</dbReference>